<dbReference type="PANTHER" id="PTHR13832">
    <property type="entry name" value="PROTEIN PHOSPHATASE 2C"/>
    <property type="match status" value="1"/>
</dbReference>
<dbReference type="CDD" id="cd00143">
    <property type="entry name" value="PP2Cc"/>
    <property type="match status" value="1"/>
</dbReference>
<evidence type="ECO:0000259" key="1">
    <source>
        <dbReference type="PROSITE" id="PS51746"/>
    </source>
</evidence>
<sequence length="275" mass="30126">MSVMRGKIRSVGLSDVGRVRDHNEDTIGVDADIGLFVLADGMGGYNAGEVASGIAVKTVMSLVKEAMEHQDMNSADPETGLARCAIVLRDAIVRANKIIYQTARTQPQCEGMGTTIVACLFYDNKVATAHVGDSRLYRLRANRFERMTLDHSLLQELVDRGFYSQAEAQRATNKNYVTRALGVEPTVDVEVHELGVQKGDFFVLCSDGLPDMVEDEDIHLTMSTFGTNLEIAAKQLIQLSNDNGGRDNVSIILAQVVDSFAARNGVVDRILRWFG</sequence>
<gene>
    <name evidence="2" type="ORF">ACG33_04595</name>
</gene>
<dbReference type="InterPro" id="IPR015655">
    <property type="entry name" value="PP2C"/>
</dbReference>
<protein>
    <submittedName>
        <fullName evidence="2">Protein phosphatase</fullName>
    </submittedName>
</protein>
<dbReference type="STRING" id="465721.ACG33_04595"/>
<dbReference type="PROSITE" id="PS51746">
    <property type="entry name" value="PPM_2"/>
    <property type="match status" value="1"/>
</dbReference>
<evidence type="ECO:0000313" key="2">
    <source>
        <dbReference type="EMBL" id="AMN46395.1"/>
    </source>
</evidence>
<dbReference type="EMBL" id="CP011971">
    <property type="protein sequence ID" value="AMN46395.1"/>
    <property type="molecule type" value="Genomic_DNA"/>
</dbReference>
<dbReference type="NCBIfam" id="NF033484">
    <property type="entry name" value="Stp1_PP2C_phos"/>
    <property type="match status" value="1"/>
</dbReference>
<feature type="domain" description="PPM-type phosphatase" evidence="1">
    <location>
        <begin position="10"/>
        <end position="256"/>
    </location>
</feature>
<dbReference type="AlphaFoldDB" id="A0A127F9W5"/>
<accession>A0A127F9W5</accession>
<dbReference type="InterPro" id="IPR036457">
    <property type="entry name" value="PPM-type-like_dom_sf"/>
</dbReference>
<dbReference type="RefSeq" id="WP_066919096.1">
    <property type="nucleotide sequence ID" value="NZ_CP011971.1"/>
</dbReference>
<dbReference type="SUPFAM" id="SSF81606">
    <property type="entry name" value="PP2C-like"/>
    <property type="match status" value="1"/>
</dbReference>
<dbReference type="PANTHER" id="PTHR13832:SF827">
    <property type="entry name" value="PROTEIN PHOSPHATASE 1L"/>
    <property type="match status" value="1"/>
</dbReference>
<organism evidence="2 3">
    <name type="scientific">Steroidobacter denitrificans</name>
    <dbReference type="NCBI Taxonomy" id="465721"/>
    <lineage>
        <taxon>Bacteria</taxon>
        <taxon>Pseudomonadati</taxon>
        <taxon>Pseudomonadota</taxon>
        <taxon>Gammaproteobacteria</taxon>
        <taxon>Steroidobacterales</taxon>
        <taxon>Steroidobacteraceae</taxon>
        <taxon>Steroidobacter</taxon>
    </lineage>
</organism>
<name>A0A127F9W5_STEDE</name>
<dbReference type="GO" id="GO:0004722">
    <property type="term" value="F:protein serine/threonine phosphatase activity"/>
    <property type="evidence" value="ECO:0007669"/>
    <property type="project" value="InterPro"/>
</dbReference>
<dbReference type="SMART" id="SM00332">
    <property type="entry name" value="PP2Cc"/>
    <property type="match status" value="1"/>
</dbReference>
<keyword evidence="3" id="KW-1185">Reference proteome</keyword>
<dbReference type="InterPro" id="IPR001932">
    <property type="entry name" value="PPM-type_phosphatase-like_dom"/>
</dbReference>
<dbReference type="KEGG" id="sdf:ACG33_04595"/>
<reference evidence="2 3" key="1">
    <citation type="submission" date="2015-06" db="EMBL/GenBank/DDBJ databases">
        <title>A Comprehensive Approach to Explore the Metabolic and Phylogenetic Diversity of Bacterial Steroid Degradation in the Environment: Testosterone as an Example.</title>
        <authorList>
            <person name="Yang F.-C."/>
            <person name="Chen Y.-L."/>
            <person name="Yu C.-P."/>
            <person name="Tang S.-L."/>
            <person name="Wang P.-H."/>
            <person name="Ismail W."/>
            <person name="Wang C.-H."/>
            <person name="Yang C.-Y."/>
            <person name="Chiang Y.-R."/>
        </authorList>
    </citation>
    <scope>NUCLEOTIDE SEQUENCE [LARGE SCALE GENOMIC DNA]</scope>
    <source>
        <strain evidence="2 3">DSM 18526</strain>
    </source>
</reference>
<dbReference type="Pfam" id="PF13672">
    <property type="entry name" value="PP2C_2"/>
    <property type="match status" value="1"/>
</dbReference>
<dbReference type="SMART" id="SM00331">
    <property type="entry name" value="PP2C_SIG"/>
    <property type="match status" value="1"/>
</dbReference>
<evidence type="ECO:0000313" key="3">
    <source>
        <dbReference type="Proteomes" id="UP000070250"/>
    </source>
</evidence>
<dbReference type="Proteomes" id="UP000070250">
    <property type="component" value="Chromosome"/>
</dbReference>
<dbReference type="Gene3D" id="3.60.40.10">
    <property type="entry name" value="PPM-type phosphatase domain"/>
    <property type="match status" value="1"/>
</dbReference>
<dbReference type="OrthoDB" id="9801841at2"/>
<proteinExistence type="predicted"/>